<dbReference type="GO" id="GO:0055074">
    <property type="term" value="P:calcium ion homeostasis"/>
    <property type="evidence" value="ECO:0007669"/>
    <property type="project" value="TreeGrafter"/>
</dbReference>
<feature type="transmembrane region" description="Helical" evidence="1">
    <location>
        <begin position="37"/>
        <end position="60"/>
    </location>
</feature>
<feature type="transmembrane region" description="Helical" evidence="1">
    <location>
        <begin position="180"/>
        <end position="198"/>
    </location>
</feature>
<dbReference type="PANTHER" id="PTHR13098">
    <property type="entry name" value="WOLFRAMIN"/>
    <property type="match status" value="1"/>
</dbReference>
<dbReference type="PANTHER" id="PTHR13098:SF3">
    <property type="entry name" value="WOLFRAMIN"/>
    <property type="match status" value="1"/>
</dbReference>
<keyword evidence="1" id="KW-1133">Transmembrane helix</keyword>
<keyword evidence="1" id="KW-0812">Transmembrane</keyword>
<evidence type="ECO:0000259" key="3">
    <source>
        <dbReference type="Pfam" id="PF20053"/>
    </source>
</evidence>
<feature type="transmembrane region" description="Helical" evidence="1">
    <location>
        <begin position="72"/>
        <end position="96"/>
    </location>
</feature>
<evidence type="ECO:0000313" key="5">
    <source>
        <dbReference type="Proteomes" id="UP001331761"/>
    </source>
</evidence>
<feature type="domain" description="Wolframin cysteine-rich" evidence="3">
    <location>
        <begin position="215"/>
        <end position="287"/>
    </location>
</feature>
<evidence type="ECO:0000313" key="4">
    <source>
        <dbReference type="EMBL" id="KAK5986428.1"/>
    </source>
</evidence>
<evidence type="ECO:0000259" key="2">
    <source>
        <dbReference type="Pfam" id="PF19913"/>
    </source>
</evidence>
<feature type="domain" description="Wolframin OB-fold" evidence="2">
    <location>
        <begin position="302"/>
        <end position="422"/>
    </location>
</feature>
<comment type="caution">
    <text evidence="4">The sequence shown here is derived from an EMBL/GenBank/DDBJ whole genome shotgun (WGS) entry which is preliminary data.</text>
</comment>
<dbReference type="InterPro" id="IPR045400">
    <property type="entry name" value="Wolframin_Cys-rich"/>
</dbReference>
<sequence>MFANLLSCLPVMLSRMHFGAGHWLIWRPFVQFRIGRMVASLGIPSICLMSIPVAYFLMVSKKKTWTDVLHTLAPHLVCIVWSDVAMTLLMIGWKSFGYLDLILTSCVVSLLFFPTLAATVVVMSVVAMQMRSAIDFVSWAKVAITLLVLVSPFIVMKLYSYLSKRYNFSISPTSPERRKWIMLAIYFSSLLMAISFLYDGQMAFDPAADYTNMTWTQYDRHCSLSSANTIENQIRCSQLKGTAINWKGTVQSVRVVNIDNSFETLLGYLPESIGQTLRCFYDSNRTTSEDGMCANECSLTEHNVYTFEIEVSGPYGERMVSSAKGQLVLSAGNVFYEMLKLVDEGDVVRFVAFFDQYPVFRYPPRLKLLQLECANCKQFQKGQNSHLRLVNSKMRKTGVWHQLYGAFTFGFNFLFAPVLKMKT</sequence>
<dbReference type="GO" id="GO:0030968">
    <property type="term" value="P:endoplasmic reticulum unfolded protein response"/>
    <property type="evidence" value="ECO:0007669"/>
    <property type="project" value="TreeGrafter"/>
</dbReference>
<gene>
    <name evidence="4" type="ORF">GCK32_010986</name>
</gene>
<dbReference type="InterPro" id="IPR026209">
    <property type="entry name" value="Wolframin_fam"/>
</dbReference>
<organism evidence="4 5">
    <name type="scientific">Trichostrongylus colubriformis</name>
    <name type="common">Black scour worm</name>
    <dbReference type="NCBI Taxonomy" id="6319"/>
    <lineage>
        <taxon>Eukaryota</taxon>
        <taxon>Metazoa</taxon>
        <taxon>Ecdysozoa</taxon>
        <taxon>Nematoda</taxon>
        <taxon>Chromadorea</taxon>
        <taxon>Rhabditida</taxon>
        <taxon>Rhabditina</taxon>
        <taxon>Rhabditomorpha</taxon>
        <taxon>Strongyloidea</taxon>
        <taxon>Trichostrongylidae</taxon>
        <taxon>Trichostrongylus</taxon>
    </lineage>
</organism>
<dbReference type="GO" id="GO:0005789">
    <property type="term" value="C:endoplasmic reticulum membrane"/>
    <property type="evidence" value="ECO:0007669"/>
    <property type="project" value="TreeGrafter"/>
</dbReference>
<dbReference type="Pfam" id="PF19913">
    <property type="entry name" value="WCOB"/>
    <property type="match status" value="1"/>
</dbReference>
<name>A0AAN8GCC4_TRICO</name>
<feature type="transmembrane region" description="Helical" evidence="1">
    <location>
        <begin position="102"/>
        <end position="127"/>
    </location>
</feature>
<accession>A0AAN8GCC4</accession>
<dbReference type="EMBL" id="WIXE01000638">
    <property type="protein sequence ID" value="KAK5986428.1"/>
    <property type="molecule type" value="Genomic_DNA"/>
</dbReference>
<reference evidence="4 5" key="1">
    <citation type="submission" date="2019-10" db="EMBL/GenBank/DDBJ databases">
        <title>Assembly and Annotation for the nematode Trichostrongylus colubriformis.</title>
        <authorList>
            <person name="Martin J."/>
        </authorList>
    </citation>
    <scope>NUCLEOTIDE SEQUENCE [LARGE SCALE GENOMIC DNA]</scope>
    <source>
        <strain evidence="4">G859</strain>
        <tissue evidence="4">Whole worm</tissue>
    </source>
</reference>
<evidence type="ECO:0000256" key="1">
    <source>
        <dbReference type="SAM" id="Phobius"/>
    </source>
</evidence>
<dbReference type="PRINTS" id="PR02060">
    <property type="entry name" value="WOLFFAMILY"/>
</dbReference>
<dbReference type="Pfam" id="PF20053">
    <property type="entry name" value="WC-rich"/>
    <property type="match status" value="1"/>
</dbReference>
<feature type="transmembrane region" description="Helical" evidence="1">
    <location>
        <begin position="398"/>
        <end position="419"/>
    </location>
</feature>
<dbReference type="Proteomes" id="UP001331761">
    <property type="component" value="Unassembled WGS sequence"/>
</dbReference>
<keyword evidence="5" id="KW-1185">Reference proteome</keyword>
<protein>
    <submittedName>
        <fullName evidence="4">Wolframin</fullName>
    </submittedName>
</protein>
<keyword evidence="1" id="KW-0472">Membrane</keyword>
<dbReference type="AlphaFoldDB" id="A0AAN8GCC4"/>
<proteinExistence type="predicted"/>
<dbReference type="InterPro" id="IPR045461">
    <property type="entry name" value="Wolframin_OB_fold"/>
</dbReference>
<feature type="transmembrane region" description="Helical" evidence="1">
    <location>
        <begin position="139"/>
        <end position="160"/>
    </location>
</feature>